<evidence type="ECO:0000256" key="1">
    <source>
        <dbReference type="SAM" id="MobiDB-lite"/>
    </source>
</evidence>
<dbReference type="EMBL" id="BPLQ01011925">
    <property type="protein sequence ID" value="GIY61181.1"/>
    <property type="molecule type" value="Genomic_DNA"/>
</dbReference>
<gene>
    <name evidence="3" type="primary">ORF1_85</name>
    <name evidence="3" type="ORF">CDAR_249781</name>
</gene>
<evidence type="ECO:0000259" key="2">
    <source>
        <dbReference type="SMART" id="SM00596"/>
    </source>
</evidence>
<comment type="caution">
    <text evidence="3">The sequence shown here is derived from an EMBL/GenBank/DDBJ whole genome shotgun (WGS) entry which is preliminary data.</text>
</comment>
<proteinExistence type="predicted"/>
<dbReference type="InterPro" id="IPR006579">
    <property type="entry name" value="Pre_C2HC_dom"/>
</dbReference>
<accession>A0AAV4UTD8</accession>
<dbReference type="Proteomes" id="UP001054837">
    <property type="component" value="Unassembled WGS sequence"/>
</dbReference>
<dbReference type="Pfam" id="PF07530">
    <property type="entry name" value="PRE_C2HC"/>
    <property type="match status" value="1"/>
</dbReference>
<organism evidence="3 4">
    <name type="scientific">Caerostris darwini</name>
    <dbReference type="NCBI Taxonomy" id="1538125"/>
    <lineage>
        <taxon>Eukaryota</taxon>
        <taxon>Metazoa</taxon>
        <taxon>Ecdysozoa</taxon>
        <taxon>Arthropoda</taxon>
        <taxon>Chelicerata</taxon>
        <taxon>Arachnida</taxon>
        <taxon>Araneae</taxon>
        <taxon>Araneomorphae</taxon>
        <taxon>Entelegynae</taxon>
        <taxon>Araneoidea</taxon>
        <taxon>Araneidae</taxon>
        <taxon>Caerostris</taxon>
    </lineage>
</organism>
<dbReference type="AlphaFoldDB" id="A0AAV4UTD8"/>
<reference evidence="3 4" key="1">
    <citation type="submission" date="2021-06" db="EMBL/GenBank/DDBJ databases">
        <title>Caerostris darwini draft genome.</title>
        <authorList>
            <person name="Kono N."/>
            <person name="Arakawa K."/>
        </authorList>
    </citation>
    <scope>NUCLEOTIDE SEQUENCE [LARGE SCALE GENOMIC DNA]</scope>
</reference>
<evidence type="ECO:0000313" key="3">
    <source>
        <dbReference type="EMBL" id="GIY61181.1"/>
    </source>
</evidence>
<feature type="region of interest" description="Disordered" evidence="1">
    <location>
        <begin position="1"/>
        <end position="51"/>
    </location>
</feature>
<name>A0AAV4UTD8_9ARAC</name>
<protein>
    <submittedName>
        <fullName evidence="3">Nucleic-acid-binding protein from transposon X-element</fullName>
    </submittedName>
</protein>
<evidence type="ECO:0000313" key="4">
    <source>
        <dbReference type="Proteomes" id="UP001054837"/>
    </source>
</evidence>
<dbReference type="SMART" id="SM00596">
    <property type="entry name" value="PRE_C2HC"/>
    <property type="match status" value="1"/>
</dbReference>
<keyword evidence="4" id="KW-1185">Reference proteome</keyword>
<feature type="domain" description="Pre-C2HC" evidence="2">
    <location>
        <begin position="164"/>
        <end position="233"/>
    </location>
</feature>
<sequence>MAKVVTTPESHMDIDQPVKNQKTPRTPDSEGFIPPSRRLTAQPNTEQETERPIEAENQFAVLETTTESENFPEQTQMKTRLPPFFILPDRDWPQLYRELKSQVPSMESSLSRGQFFKITIEKEEEYSTLKTILTQRKIPFRTNNLRKDRPLKVVLRGIPPCTDKNLIISALSTYGNTVLDVIQMTNLRSKRPMPLFLIKIANSINAEEIFKINSLLGLEEVSIERFRGSNTASQCRNCYGFYHSSETCHLKPRCAHCAAEHSTTECTQAKESTKTCVNCKGSHVAYWRGCPGFPKKRYHESERKPEVIEKVPIKDPENFPQLQTSHTPTVPAINNGTTYANITASKPYRQQITPTSKPYQLPITPTSKPCQLPITPTSKSYRQQITPTSKPCQLPITPTSKNSFHLMAQILPLLHQEGINGPALLKAFRSALPELQTTENPDEKSCIILEHYGALIFN</sequence>